<reference evidence="2" key="1">
    <citation type="submission" date="2017-02" db="EMBL/GenBank/DDBJ databases">
        <title>Comparative genomics and description of representatives of a novel lineage of planctomycetes thriving in anoxic sediments.</title>
        <authorList>
            <person name="Spring S."/>
            <person name="Bunk B."/>
            <person name="Sproer C."/>
        </authorList>
    </citation>
    <scope>NUCLEOTIDE SEQUENCE [LARGE SCALE GENOMIC DNA]</scope>
    <source>
        <strain evidence="2">ST-NAGAB-D1</strain>
    </source>
</reference>
<dbReference type="EMBL" id="CP019791">
    <property type="protein sequence ID" value="AQT67595.1"/>
    <property type="molecule type" value="Genomic_DNA"/>
</dbReference>
<organism evidence="1 2">
    <name type="scientific">Anaerohalosphaera lusitana</name>
    <dbReference type="NCBI Taxonomy" id="1936003"/>
    <lineage>
        <taxon>Bacteria</taxon>
        <taxon>Pseudomonadati</taxon>
        <taxon>Planctomycetota</taxon>
        <taxon>Phycisphaerae</taxon>
        <taxon>Sedimentisphaerales</taxon>
        <taxon>Anaerohalosphaeraceae</taxon>
        <taxon>Anaerohalosphaera</taxon>
    </lineage>
</organism>
<accession>A0A1U9NIE6</accession>
<dbReference type="Proteomes" id="UP000189674">
    <property type="component" value="Chromosome"/>
</dbReference>
<keyword evidence="2" id="KW-1185">Reference proteome</keyword>
<evidence type="ECO:0000313" key="1">
    <source>
        <dbReference type="EMBL" id="AQT67595.1"/>
    </source>
</evidence>
<proteinExistence type="predicted"/>
<dbReference type="AlphaFoldDB" id="A0A1U9NIE6"/>
<protein>
    <submittedName>
        <fullName evidence="1">Uncharacterized protein</fullName>
    </submittedName>
</protein>
<dbReference type="KEGG" id="alus:STSP2_00743"/>
<gene>
    <name evidence="1" type="ORF">STSP2_00743</name>
</gene>
<evidence type="ECO:0000313" key="2">
    <source>
        <dbReference type="Proteomes" id="UP000189674"/>
    </source>
</evidence>
<dbReference type="STRING" id="1936003.STSP2_00743"/>
<name>A0A1U9NIE6_9BACT</name>
<dbReference type="RefSeq" id="WP_146659923.1">
    <property type="nucleotide sequence ID" value="NZ_CP019791.1"/>
</dbReference>
<sequence length="213" mass="24539">MKRIIENKQIRGWRTFTLILYRGGPQWIAYNELDFEHRKEWDAFESILLKLSEDKNLLVCGSFSADFRNKAYYFHADAKDCWTGACLAQTESDLHDLLIHHPDEYYSFVVVARDVDAETLTNVLGPHLAKSVPICDLVVGHDEIFCGVEECIDRNRAELVCHVDDYDSIVGLITTLLSEYQVAKKPIIDSSDQVTILSSKALWEQMKKIIFRH</sequence>